<reference evidence="1 2" key="1">
    <citation type="submission" date="2022-05" db="EMBL/GenBank/DDBJ databases">
        <authorList>
            <consortium name="Genoscope - CEA"/>
            <person name="William W."/>
        </authorList>
    </citation>
    <scope>NUCLEOTIDE SEQUENCE [LARGE SCALE GENOMIC DNA]</scope>
</reference>
<comment type="caution">
    <text evidence="1">The sequence shown here is derived from an EMBL/GenBank/DDBJ whole genome shotgun (WGS) entry which is preliminary data.</text>
</comment>
<dbReference type="Proteomes" id="UP001159427">
    <property type="component" value="Unassembled WGS sequence"/>
</dbReference>
<proteinExistence type="predicted"/>
<name>A0ABN8MFH6_9CNID</name>
<dbReference type="PANTHER" id="PTHR21228:SF40">
    <property type="entry name" value="LD45607P"/>
    <property type="match status" value="1"/>
</dbReference>
<dbReference type="InterPro" id="IPR050870">
    <property type="entry name" value="FAST_kinase"/>
</dbReference>
<evidence type="ECO:0000313" key="1">
    <source>
        <dbReference type="EMBL" id="CAH3028263.1"/>
    </source>
</evidence>
<dbReference type="PANTHER" id="PTHR21228">
    <property type="entry name" value="FAST LEU-RICH DOMAIN-CONTAINING"/>
    <property type="match status" value="1"/>
</dbReference>
<dbReference type="EMBL" id="CALNXI010000500">
    <property type="protein sequence ID" value="CAH3028263.1"/>
    <property type="molecule type" value="Genomic_DNA"/>
</dbReference>
<evidence type="ECO:0000313" key="2">
    <source>
        <dbReference type="Proteomes" id="UP001159427"/>
    </source>
</evidence>
<feature type="non-terminal residue" evidence="1">
    <location>
        <position position="1"/>
    </location>
</feature>
<accession>A0ABN8MFH6</accession>
<keyword evidence="2" id="KW-1185">Reference proteome</keyword>
<gene>
    <name evidence="1" type="ORF">PEVE_00033659</name>
</gene>
<protein>
    <submittedName>
        <fullName evidence="1">Uncharacterized protein</fullName>
    </submittedName>
</protein>
<organism evidence="1 2">
    <name type="scientific">Porites evermanni</name>
    <dbReference type="NCBI Taxonomy" id="104178"/>
    <lineage>
        <taxon>Eukaryota</taxon>
        <taxon>Metazoa</taxon>
        <taxon>Cnidaria</taxon>
        <taxon>Anthozoa</taxon>
        <taxon>Hexacorallia</taxon>
        <taxon>Scleractinia</taxon>
        <taxon>Fungiina</taxon>
        <taxon>Poritidae</taxon>
        <taxon>Porites</taxon>
    </lineage>
</organism>
<sequence>IKKYFFTLVYAMSVSRFLAPRCGRIALVSFKQGARKSLPPLTAKIFQAPCESIVNCKYSTWNTGSLFQREQLMEKMILLPTSFVIQKARCHSSPNVPLFYARERELNNEILSKNTINDQLEFYQDNKDQTSLVNRITVLHSIAKIAHKYKAEKEVLQREREKARNGQESAYFEILDFISENISSCKAQGLANIMWALGRTGDKTHPLVQICEEEILSHDFSLFHTSEINQILTGCASLGMKDSKIFERVQESILNEVIRISICEARQINGILLAFAKVGRGSSEFFDHIEYEIIQRDFKNFHNGQIVQFLYTFAMRGVFSDVLFEKAEEEILRRSSVRLRRKEVVMMLWAFATAGKGSKGLFETFDKEIVDNRIKDLFTSSLLWIVWSFATRGMNEGQVFKAVAEEIYRRGFPQLTNSEISLCMYSYALSEIPCQRFLKELAAEVLDRDLEEFQGDQLSQVAWACGKEGVINSELFSRLEQEILKCKFSKNHADMIIEGFCNADMGSEKLFSHLQVMIQQSV</sequence>